<dbReference type="PANTHER" id="PTHR42085:SF1">
    <property type="entry name" value="F-BOX DOMAIN-CONTAINING PROTEIN"/>
    <property type="match status" value="1"/>
</dbReference>
<evidence type="ECO:0000313" key="1">
    <source>
        <dbReference type="EMBL" id="KAF2832519.1"/>
    </source>
</evidence>
<sequence length="212" mass="24822">MASINPDKPKGLLDLPKEIRNRVYAAAVAGDDFDVRLIGLAPSKLPKPSRALFCPPNWNTSRRPFLGLTQVCQQLRAEFLPIYYRYIKVSVPYMDVYRYGDTFMLYDKAHPIEQCNVRILREPGYLCRYAPTVGSFDIDIDIAPLLRLYKKTPGLELELNSYHHLNNELRSLLDRDNTIWWDYVHKAVSRILYPGLEIRIKPEYKEEWMKLD</sequence>
<dbReference type="PANTHER" id="PTHR42085">
    <property type="entry name" value="F-BOX DOMAIN-CONTAINING PROTEIN"/>
    <property type="match status" value="1"/>
</dbReference>
<protein>
    <recommendedName>
        <fullName evidence="3">F-box domain-containing protein</fullName>
    </recommendedName>
</protein>
<evidence type="ECO:0008006" key="3">
    <source>
        <dbReference type="Google" id="ProtNLM"/>
    </source>
</evidence>
<keyword evidence="2" id="KW-1185">Reference proteome</keyword>
<reference evidence="1" key="1">
    <citation type="journal article" date="2020" name="Stud. Mycol.">
        <title>101 Dothideomycetes genomes: a test case for predicting lifestyles and emergence of pathogens.</title>
        <authorList>
            <person name="Haridas S."/>
            <person name="Albert R."/>
            <person name="Binder M."/>
            <person name="Bloem J."/>
            <person name="Labutti K."/>
            <person name="Salamov A."/>
            <person name="Andreopoulos B."/>
            <person name="Baker S."/>
            <person name="Barry K."/>
            <person name="Bills G."/>
            <person name="Bluhm B."/>
            <person name="Cannon C."/>
            <person name="Castanera R."/>
            <person name="Culley D."/>
            <person name="Daum C."/>
            <person name="Ezra D."/>
            <person name="Gonzalez J."/>
            <person name="Henrissat B."/>
            <person name="Kuo A."/>
            <person name="Liang C."/>
            <person name="Lipzen A."/>
            <person name="Lutzoni F."/>
            <person name="Magnuson J."/>
            <person name="Mondo S."/>
            <person name="Nolan M."/>
            <person name="Ohm R."/>
            <person name="Pangilinan J."/>
            <person name="Park H.-J."/>
            <person name="Ramirez L."/>
            <person name="Alfaro M."/>
            <person name="Sun H."/>
            <person name="Tritt A."/>
            <person name="Yoshinaga Y."/>
            <person name="Zwiers L.-H."/>
            <person name="Turgeon B."/>
            <person name="Goodwin S."/>
            <person name="Spatafora J."/>
            <person name="Crous P."/>
            <person name="Grigoriev I."/>
        </authorList>
    </citation>
    <scope>NUCLEOTIDE SEQUENCE</scope>
    <source>
        <strain evidence="1">CBS 113818</strain>
    </source>
</reference>
<dbReference type="AlphaFoldDB" id="A0A6A7AIM3"/>
<proteinExistence type="predicted"/>
<dbReference type="OrthoDB" id="4133832at2759"/>
<dbReference type="EMBL" id="MU006217">
    <property type="protein sequence ID" value="KAF2832519.1"/>
    <property type="molecule type" value="Genomic_DNA"/>
</dbReference>
<dbReference type="InterPro" id="IPR038883">
    <property type="entry name" value="AN11006-like"/>
</dbReference>
<evidence type="ECO:0000313" key="2">
    <source>
        <dbReference type="Proteomes" id="UP000799424"/>
    </source>
</evidence>
<name>A0A6A7AIM3_9PLEO</name>
<dbReference type="Proteomes" id="UP000799424">
    <property type="component" value="Unassembled WGS sequence"/>
</dbReference>
<accession>A0A6A7AIM3</accession>
<gene>
    <name evidence="1" type="ORF">CC86DRAFT_401286</name>
</gene>
<organism evidence="1 2">
    <name type="scientific">Ophiobolus disseminans</name>
    <dbReference type="NCBI Taxonomy" id="1469910"/>
    <lineage>
        <taxon>Eukaryota</taxon>
        <taxon>Fungi</taxon>
        <taxon>Dikarya</taxon>
        <taxon>Ascomycota</taxon>
        <taxon>Pezizomycotina</taxon>
        <taxon>Dothideomycetes</taxon>
        <taxon>Pleosporomycetidae</taxon>
        <taxon>Pleosporales</taxon>
        <taxon>Pleosporineae</taxon>
        <taxon>Phaeosphaeriaceae</taxon>
        <taxon>Ophiobolus</taxon>
    </lineage>
</organism>